<evidence type="ECO:0000313" key="2">
    <source>
        <dbReference type="EMBL" id="MDA2811341.1"/>
    </source>
</evidence>
<dbReference type="Pfam" id="PF18480">
    <property type="entry name" value="DUF5615"/>
    <property type="match status" value="1"/>
</dbReference>
<feature type="domain" description="DUF5615" evidence="1">
    <location>
        <begin position="4"/>
        <end position="63"/>
    </location>
</feature>
<proteinExistence type="predicted"/>
<dbReference type="EMBL" id="JAQFWQ010000028">
    <property type="protein sequence ID" value="MDA2811341.1"/>
    <property type="molecule type" value="Genomic_DNA"/>
</dbReference>
<evidence type="ECO:0000313" key="3">
    <source>
        <dbReference type="Proteomes" id="UP001527866"/>
    </source>
</evidence>
<organism evidence="2 3">
    <name type="scientific">Nocardiopsis endophytica</name>
    <dbReference type="NCBI Taxonomy" id="3018445"/>
    <lineage>
        <taxon>Bacteria</taxon>
        <taxon>Bacillati</taxon>
        <taxon>Actinomycetota</taxon>
        <taxon>Actinomycetes</taxon>
        <taxon>Streptosporangiales</taxon>
        <taxon>Nocardiopsidaceae</taxon>
        <taxon>Nocardiopsis</taxon>
    </lineage>
</organism>
<dbReference type="InterPro" id="IPR041049">
    <property type="entry name" value="DUF5615"/>
</dbReference>
<dbReference type="RefSeq" id="WP_270685797.1">
    <property type="nucleotide sequence ID" value="NZ_JAQFWQ010000028.1"/>
</dbReference>
<keyword evidence="3" id="KW-1185">Reference proteome</keyword>
<accession>A0ABT4U3Q9</accession>
<evidence type="ECO:0000259" key="1">
    <source>
        <dbReference type="Pfam" id="PF18480"/>
    </source>
</evidence>
<comment type="caution">
    <text evidence="2">The sequence shown here is derived from an EMBL/GenBank/DDBJ whole genome shotgun (WGS) entry which is preliminary data.</text>
</comment>
<reference evidence="2 3" key="1">
    <citation type="submission" date="2023-01" db="EMBL/GenBank/DDBJ databases">
        <title>Draft genome sequence of Nocardiopsis sp. RSe5-2 isolated from halophytes.</title>
        <authorList>
            <person name="Duangmal K."/>
            <person name="Chantavorakit T."/>
        </authorList>
    </citation>
    <scope>NUCLEOTIDE SEQUENCE [LARGE SCALE GENOMIC DNA]</scope>
    <source>
        <strain evidence="2 3">RSe5-2</strain>
    </source>
</reference>
<name>A0ABT4U3Q9_9ACTN</name>
<protein>
    <submittedName>
        <fullName evidence="2">DUF5615 family PIN-like protein</fullName>
    </submittedName>
</protein>
<gene>
    <name evidence="2" type="ORF">O4J56_11925</name>
</gene>
<sequence>MSMFLIDEMYPPTTARLLRDTYGHDAVHVFEIGLQAAEDALVAATARSEGRAVVTENVVDFAAERDVALVFVLKRNPPPGGAQAAGLAKVLADWARANPDPYLGPHWPDAG</sequence>
<dbReference type="Proteomes" id="UP001527866">
    <property type="component" value="Unassembled WGS sequence"/>
</dbReference>